<name>A0A4Z2IVT3_9TELE</name>
<keyword evidence="2" id="KW-1185">Reference proteome</keyword>
<dbReference type="Proteomes" id="UP000314294">
    <property type="component" value="Unassembled WGS sequence"/>
</dbReference>
<dbReference type="EMBL" id="SRLO01000042">
    <property type="protein sequence ID" value="TNN81996.1"/>
    <property type="molecule type" value="Genomic_DNA"/>
</dbReference>
<sequence>MFKTEVLKPLGHRPDQNLSSLPVSCWVMGTIPCVTKTTLLSLGPLVLWDSIWPWTHKEEQTLVFADGSTAAKEAQKEEHAPHAQDDVDTVATASDTWISETRTVRLLLAKLSSPSTHR</sequence>
<protein>
    <submittedName>
        <fullName evidence="1">Uncharacterized protein</fullName>
    </submittedName>
</protein>
<evidence type="ECO:0000313" key="2">
    <source>
        <dbReference type="Proteomes" id="UP000314294"/>
    </source>
</evidence>
<accession>A0A4Z2IVT3</accession>
<proteinExistence type="predicted"/>
<organism evidence="1 2">
    <name type="scientific">Liparis tanakae</name>
    <name type="common">Tanaka's snailfish</name>
    <dbReference type="NCBI Taxonomy" id="230148"/>
    <lineage>
        <taxon>Eukaryota</taxon>
        <taxon>Metazoa</taxon>
        <taxon>Chordata</taxon>
        <taxon>Craniata</taxon>
        <taxon>Vertebrata</taxon>
        <taxon>Euteleostomi</taxon>
        <taxon>Actinopterygii</taxon>
        <taxon>Neopterygii</taxon>
        <taxon>Teleostei</taxon>
        <taxon>Neoteleostei</taxon>
        <taxon>Acanthomorphata</taxon>
        <taxon>Eupercaria</taxon>
        <taxon>Perciformes</taxon>
        <taxon>Cottioidei</taxon>
        <taxon>Cottales</taxon>
        <taxon>Liparidae</taxon>
        <taxon>Liparis</taxon>
    </lineage>
</organism>
<dbReference type="AlphaFoldDB" id="A0A4Z2IVT3"/>
<evidence type="ECO:0000313" key="1">
    <source>
        <dbReference type="EMBL" id="TNN81996.1"/>
    </source>
</evidence>
<gene>
    <name evidence="1" type="ORF">EYF80_007642</name>
</gene>
<comment type="caution">
    <text evidence="1">The sequence shown here is derived from an EMBL/GenBank/DDBJ whole genome shotgun (WGS) entry which is preliminary data.</text>
</comment>
<reference evidence="1 2" key="1">
    <citation type="submission" date="2019-03" db="EMBL/GenBank/DDBJ databases">
        <title>First draft genome of Liparis tanakae, snailfish: a comprehensive survey of snailfish specific genes.</title>
        <authorList>
            <person name="Kim W."/>
            <person name="Song I."/>
            <person name="Jeong J.-H."/>
            <person name="Kim D."/>
            <person name="Kim S."/>
            <person name="Ryu S."/>
            <person name="Song J.Y."/>
            <person name="Lee S.K."/>
        </authorList>
    </citation>
    <scope>NUCLEOTIDE SEQUENCE [LARGE SCALE GENOMIC DNA]</scope>
    <source>
        <tissue evidence="1">Muscle</tissue>
    </source>
</reference>